<dbReference type="RefSeq" id="WP_019245770.1">
    <property type="nucleotide sequence ID" value="NZ_CAPH01000009.1"/>
</dbReference>
<keyword evidence="1 3" id="KW-0808">Transferase</keyword>
<dbReference type="InterPro" id="IPR037143">
    <property type="entry name" value="4-PPantetheinyl_Trfase_dom_sf"/>
</dbReference>
<organism evidence="3 4">
    <name type="scientific">Alistipes ihumii AP11</name>
    <dbReference type="NCBI Taxonomy" id="1211813"/>
    <lineage>
        <taxon>Bacteria</taxon>
        <taxon>Pseudomonadati</taxon>
        <taxon>Bacteroidota</taxon>
        <taxon>Bacteroidia</taxon>
        <taxon>Bacteroidales</taxon>
        <taxon>Rikenellaceae</taxon>
        <taxon>Alistipes</taxon>
    </lineage>
</organism>
<dbReference type="Proteomes" id="UP001059295">
    <property type="component" value="Chromosome"/>
</dbReference>
<keyword evidence="4" id="KW-1185">Reference proteome</keyword>
<dbReference type="GO" id="GO:0016740">
    <property type="term" value="F:transferase activity"/>
    <property type="evidence" value="ECO:0007669"/>
    <property type="project" value="UniProtKB-KW"/>
</dbReference>
<dbReference type="Pfam" id="PF01648">
    <property type="entry name" value="ACPS"/>
    <property type="match status" value="1"/>
</dbReference>
<dbReference type="InterPro" id="IPR008278">
    <property type="entry name" value="4-PPantetheinyl_Trfase_dom"/>
</dbReference>
<proteinExistence type="predicted"/>
<sequence>MPVTLRHTLPGCSFALWRIDEDTARLAPLCTGQENAWAGTLAPERRRREWLAWHAALHEEAPAEETFYRPSGAPALRSGKHIAVSHAGGYAALMLCDVPCGLDIERADRDFTKTEERFLAPDERKLLESAGGLSAGIVWCAKEALYKWSGLGGLDWLRDIRITKIDPVRETLEGTAGGKRIGLKVIPHPELHIVFCAG</sequence>
<evidence type="ECO:0000313" key="3">
    <source>
        <dbReference type="EMBL" id="UWN56909.1"/>
    </source>
</evidence>
<dbReference type="SUPFAM" id="SSF56214">
    <property type="entry name" value="4'-phosphopantetheinyl transferase"/>
    <property type="match status" value="1"/>
</dbReference>
<dbReference type="Gene3D" id="3.90.470.20">
    <property type="entry name" value="4'-phosphopantetheinyl transferase domain"/>
    <property type="match status" value="1"/>
</dbReference>
<evidence type="ECO:0000313" key="4">
    <source>
        <dbReference type="Proteomes" id="UP001059295"/>
    </source>
</evidence>
<dbReference type="EMBL" id="CP102294">
    <property type="protein sequence ID" value="UWN56909.1"/>
    <property type="molecule type" value="Genomic_DNA"/>
</dbReference>
<protein>
    <submittedName>
        <fullName evidence="3">4'-phosphopantetheinyl transferase superfamily protein</fullName>
    </submittedName>
</protein>
<accession>A0ABY5UZV1</accession>
<reference evidence="3" key="1">
    <citation type="journal article" date="2022" name="Cell">
        <title>Design, construction, and in vivo augmentation of a complex gut microbiome.</title>
        <authorList>
            <person name="Cheng A.G."/>
            <person name="Ho P.Y."/>
            <person name="Aranda-Diaz A."/>
            <person name="Jain S."/>
            <person name="Yu F.B."/>
            <person name="Meng X."/>
            <person name="Wang M."/>
            <person name="Iakiviak M."/>
            <person name="Nagashima K."/>
            <person name="Zhao A."/>
            <person name="Murugkar P."/>
            <person name="Patil A."/>
            <person name="Atabakhsh K."/>
            <person name="Weakley A."/>
            <person name="Yan J."/>
            <person name="Brumbaugh A.R."/>
            <person name="Higginbottom S."/>
            <person name="Dimas A."/>
            <person name="Shiver A.L."/>
            <person name="Deutschbauer A."/>
            <person name="Neff N."/>
            <person name="Sonnenburg J.L."/>
            <person name="Huang K.C."/>
            <person name="Fischbach M.A."/>
        </authorList>
    </citation>
    <scope>NUCLEOTIDE SEQUENCE</scope>
    <source>
        <strain evidence="3">AP11</strain>
    </source>
</reference>
<dbReference type="GeneID" id="82892001"/>
<evidence type="ECO:0000256" key="1">
    <source>
        <dbReference type="ARBA" id="ARBA00022679"/>
    </source>
</evidence>
<name>A0ABY5UZV1_9BACT</name>
<feature type="domain" description="4'-phosphopantetheinyl transferase" evidence="2">
    <location>
        <begin position="99"/>
        <end position="173"/>
    </location>
</feature>
<evidence type="ECO:0000259" key="2">
    <source>
        <dbReference type="Pfam" id="PF01648"/>
    </source>
</evidence>
<gene>
    <name evidence="3" type="ORF">NQ491_09665</name>
</gene>